<dbReference type="EnsemblMetazoa" id="CapteT229283">
    <property type="protein sequence ID" value="CapteP229283"/>
    <property type="gene ID" value="CapteG229283"/>
</dbReference>
<dbReference type="EMBL" id="KB311071">
    <property type="protein sequence ID" value="ELT89998.1"/>
    <property type="molecule type" value="Genomic_DNA"/>
</dbReference>
<dbReference type="EMBL" id="AMQN01014575">
    <property type="status" value="NOT_ANNOTATED_CDS"/>
    <property type="molecule type" value="Genomic_DNA"/>
</dbReference>
<dbReference type="OMA" id="SIFICKW"/>
<keyword evidence="2" id="KW-0812">Transmembrane</keyword>
<dbReference type="SMART" id="SM00060">
    <property type="entry name" value="FN3"/>
    <property type="match status" value="1"/>
</dbReference>
<protein>
    <recommendedName>
        <fullName evidence="3">Fibronectin type-III domain-containing protein</fullName>
    </recommendedName>
</protein>
<keyword evidence="2" id="KW-1133">Transmembrane helix</keyword>
<dbReference type="Gene3D" id="2.60.40.10">
    <property type="entry name" value="Immunoglobulins"/>
    <property type="match status" value="1"/>
</dbReference>
<feature type="domain" description="Fibronectin type-III" evidence="3">
    <location>
        <begin position="17"/>
        <end position="137"/>
    </location>
</feature>
<dbReference type="InterPro" id="IPR013783">
    <property type="entry name" value="Ig-like_fold"/>
</dbReference>
<feature type="compositionally biased region" description="Basic residues" evidence="1">
    <location>
        <begin position="246"/>
        <end position="259"/>
    </location>
</feature>
<evidence type="ECO:0000313" key="4">
    <source>
        <dbReference type="EMBL" id="ELT89998.1"/>
    </source>
</evidence>
<gene>
    <name evidence="4" type="ORF">CAPTEDRAFT_229283</name>
</gene>
<evidence type="ECO:0000259" key="3">
    <source>
        <dbReference type="PROSITE" id="PS50853"/>
    </source>
</evidence>
<organism evidence="4">
    <name type="scientific">Capitella teleta</name>
    <name type="common">Polychaete worm</name>
    <dbReference type="NCBI Taxonomy" id="283909"/>
    <lineage>
        <taxon>Eukaryota</taxon>
        <taxon>Metazoa</taxon>
        <taxon>Spiralia</taxon>
        <taxon>Lophotrochozoa</taxon>
        <taxon>Annelida</taxon>
        <taxon>Polychaeta</taxon>
        <taxon>Sedentaria</taxon>
        <taxon>Scolecida</taxon>
        <taxon>Capitellidae</taxon>
        <taxon>Capitella</taxon>
    </lineage>
</organism>
<feature type="transmembrane region" description="Helical" evidence="2">
    <location>
        <begin position="152"/>
        <end position="170"/>
    </location>
</feature>
<reference evidence="6" key="1">
    <citation type="submission" date="2012-12" db="EMBL/GenBank/DDBJ databases">
        <authorList>
            <person name="Hellsten U."/>
            <person name="Grimwood J."/>
            <person name="Chapman J.A."/>
            <person name="Shapiro H."/>
            <person name="Aerts A."/>
            <person name="Otillar R.P."/>
            <person name="Terry A.Y."/>
            <person name="Boore J.L."/>
            <person name="Simakov O."/>
            <person name="Marletaz F."/>
            <person name="Cho S.-J."/>
            <person name="Edsinger-Gonzales E."/>
            <person name="Havlak P."/>
            <person name="Kuo D.-H."/>
            <person name="Larsson T."/>
            <person name="Lv J."/>
            <person name="Arendt D."/>
            <person name="Savage R."/>
            <person name="Osoegawa K."/>
            <person name="de Jong P."/>
            <person name="Lindberg D.R."/>
            <person name="Seaver E.C."/>
            <person name="Weisblat D.A."/>
            <person name="Putnam N.H."/>
            <person name="Grigoriev I.V."/>
            <person name="Rokhsar D.S."/>
        </authorList>
    </citation>
    <scope>NUCLEOTIDE SEQUENCE</scope>
    <source>
        <strain evidence="6">I ESC-2004</strain>
    </source>
</reference>
<dbReference type="HOGENOM" id="CLU_900936_0_0_1"/>
<dbReference type="Pfam" id="PF00041">
    <property type="entry name" value="fn3"/>
    <property type="match status" value="1"/>
</dbReference>
<dbReference type="InterPro" id="IPR036116">
    <property type="entry name" value="FN3_sf"/>
</dbReference>
<reference evidence="5" key="3">
    <citation type="submission" date="2015-06" db="UniProtKB">
        <authorList>
            <consortium name="EnsemblMetazoa"/>
        </authorList>
    </citation>
    <scope>IDENTIFICATION</scope>
</reference>
<name>R7T985_CAPTE</name>
<dbReference type="InterPro" id="IPR032073">
    <property type="entry name" value="FNDC5_C"/>
</dbReference>
<dbReference type="CDD" id="cd00063">
    <property type="entry name" value="FN3"/>
    <property type="match status" value="1"/>
</dbReference>
<keyword evidence="2" id="KW-0472">Membrane</keyword>
<evidence type="ECO:0000313" key="5">
    <source>
        <dbReference type="EnsemblMetazoa" id="CapteP229283"/>
    </source>
</evidence>
<dbReference type="PROSITE" id="PS50853">
    <property type="entry name" value="FN3"/>
    <property type="match status" value="1"/>
</dbReference>
<feature type="region of interest" description="Disordered" evidence="1">
    <location>
        <begin position="235"/>
        <end position="260"/>
    </location>
</feature>
<dbReference type="SUPFAM" id="SSF49265">
    <property type="entry name" value="Fibronectin type III"/>
    <property type="match status" value="1"/>
</dbReference>
<proteinExistence type="predicted"/>
<keyword evidence="6" id="KW-1185">Reference proteome</keyword>
<dbReference type="InterPro" id="IPR003961">
    <property type="entry name" value="FN3_dom"/>
</dbReference>
<evidence type="ECO:0000256" key="1">
    <source>
        <dbReference type="SAM" id="MobiDB-lite"/>
    </source>
</evidence>
<accession>R7T985</accession>
<dbReference type="OrthoDB" id="261433at2759"/>
<evidence type="ECO:0000313" key="6">
    <source>
        <dbReference type="Proteomes" id="UP000014760"/>
    </source>
</evidence>
<evidence type="ECO:0000256" key="2">
    <source>
        <dbReference type="SAM" id="Phobius"/>
    </source>
</evidence>
<dbReference type="AlphaFoldDB" id="R7T985"/>
<dbReference type="Proteomes" id="UP000014760">
    <property type="component" value="Unassembled WGS sequence"/>
</dbReference>
<dbReference type="Pfam" id="PF16066">
    <property type="entry name" value="DUF4808"/>
    <property type="match status" value="1"/>
</dbReference>
<sequence>MAFSSNARREDLALPQAPHNLSLAHILATAAIVKWETERTDPNIGQFEMTLLTIPSTTANNLDNEGSSIIEAYRTTQKAQVPSVRGTVTRLSLSGGLRTYTLQDLYPDTEYQLYMVAVNADGMSNASSVASFRTPATTVEALDMVQVKPGEVIIVSLIVSAWICAIILFLHKWGKIRIIQPSEPRFEHAPKNLDTIKVVKTPTESVIYRSYSKNFSQAVQTREKRRIERMNTMPNIKVPSHPTKNSTKKSSGKVMKKRQTVPNIQVVQKESTGLGRLKEIEEGNGDCAEVVVQGDYGSLETSFITASKA</sequence>
<reference evidence="4 6" key="2">
    <citation type="journal article" date="2013" name="Nature">
        <title>Insights into bilaterian evolution from three spiralian genomes.</title>
        <authorList>
            <person name="Simakov O."/>
            <person name="Marletaz F."/>
            <person name="Cho S.J."/>
            <person name="Edsinger-Gonzales E."/>
            <person name="Havlak P."/>
            <person name="Hellsten U."/>
            <person name="Kuo D.H."/>
            <person name="Larsson T."/>
            <person name="Lv J."/>
            <person name="Arendt D."/>
            <person name="Savage R."/>
            <person name="Osoegawa K."/>
            <person name="de Jong P."/>
            <person name="Grimwood J."/>
            <person name="Chapman J.A."/>
            <person name="Shapiro H."/>
            <person name="Aerts A."/>
            <person name="Otillar R.P."/>
            <person name="Terry A.Y."/>
            <person name="Boore J.L."/>
            <person name="Grigoriev I.V."/>
            <person name="Lindberg D.R."/>
            <person name="Seaver E.C."/>
            <person name="Weisblat D.A."/>
            <person name="Putnam N.H."/>
            <person name="Rokhsar D.S."/>
        </authorList>
    </citation>
    <scope>NUCLEOTIDE SEQUENCE</scope>
    <source>
        <strain evidence="4 6">I ESC-2004</strain>
    </source>
</reference>